<name>A0ABM3FYJ7_NEOLC</name>
<keyword evidence="1" id="KW-1133">Transmembrane helix</keyword>
<organism evidence="3 4">
    <name type="scientific">Neodiprion lecontei</name>
    <name type="common">Redheaded pine sawfly</name>
    <dbReference type="NCBI Taxonomy" id="441921"/>
    <lineage>
        <taxon>Eukaryota</taxon>
        <taxon>Metazoa</taxon>
        <taxon>Ecdysozoa</taxon>
        <taxon>Arthropoda</taxon>
        <taxon>Hexapoda</taxon>
        <taxon>Insecta</taxon>
        <taxon>Pterygota</taxon>
        <taxon>Neoptera</taxon>
        <taxon>Endopterygota</taxon>
        <taxon>Hymenoptera</taxon>
        <taxon>Tenthredinoidea</taxon>
        <taxon>Diprionidae</taxon>
        <taxon>Diprioninae</taxon>
        <taxon>Neodiprion</taxon>
    </lineage>
</organism>
<evidence type="ECO:0000256" key="2">
    <source>
        <dbReference type="SAM" id="SignalP"/>
    </source>
</evidence>
<keyword evidence="2" id="KW-0732">Signal</keyword>
<dbReference type="RefSeq" id="XP_046593101.1">
    <property type="nucleotide sequence ID" value="XM_046737145.1"/>
</dbReference>
<keyword evidence="1" id="KW-0472">Membrane</keyword>
<evidence type="ECO:0000313" key="4">
    <source>
        <dbReference type="RefSeq" id="XP_046593101.1"/>
    </source>
</evidence>
<keyword evidence="3" id="KW-1185">Reference proteome</keyword>
<feature type="chain" id="PRO_5046413035" evidence="2">
    <location>
        <begin position="28"/>
        <end position="374"/>
    </location>
</feature>
<dbReference type="Proteomes" id="UP000829291">
    <property type="component" value="Chromosome 4"/>
</dbReference>
<keyword evidence="1" id="KW-0812">Transmembrane</keyword>
<sequence>MRDMTVRVVFWPVLMTTTWIGISSVRTHTVNGTEACYIKISNTKVRLIPYDEVYQETCWIFFGCIAFRTSYIRQTYTEFRLKNVSCSGETSRKSNKDLRTCDCDQPQGECDSICEHRDLYDNLEVNKLLRYCSKGYSLNINRGVCEPVCATSCSNGWCQEPNVCACEYNFGNNGIECVHVERSACVHGYRACKSQSDGKEIERGLTQRQPCDYGYDECKCHFGWVGDFCETPSHCLVAKFPLSDKSPEFEAHLTGRSQKPLSELTWSAGLEKLRILPACSQKCPNQLYHESDAFFQDNNLTVTFYVVPNEVRCKSIKRHGNNFSNKFSNVLLGTLLGFTSLTILYFVVISVRKTWKVKCTPYHRSLSPVYDDIG</sequence>
<dbReference type="Gene3D" id="2.10.25.10">
    <property type="entry name" value="Laminin"/>
    <property type="match status" value="1"/>
</dbReference>
<protein>
    <submittedName>
        <fullName evidence="4">Uncharacterized protein LOC107227290</fullName>
    </submittedName>
</protein>
<feature type="transmembrane region" description="Helical" evidence="1">
    <location>
        <begin position="327"/>
        <end position="348"/>
    </location>
</feature>
<proteinExistence type="predicted"/>
<accession>A0ABM3FYJ7</accession>
<reference evidence="4" key="1">
    <citation type="submission" date="2025-08" db="UniProtKB">
        <authorList>
            <consortium name="RefSeq"/>
        </authorList>
    </citation>
    <scope>IDENTIFICATION</scope>
    <source>
        <tissue evidence="4">Thorax and Abdomen</tissue>
    </source>
</reference>
<evidence type="ECO:0000256" key="1">
    <source>
        <dbReference type="SAM" id="Phobius"/>
    </source>
</evidence>
<evidence type="ECO:0000313" key="3">
    <source>
        <dbReference type="Proteomes" id="UP000829291"/>
    </source>
</evidence>
<gene>
    <name evidence="4" type="primary">LOC107227290</name>
</gene>
<dbReference type="GeneID" id="107227290"/>
<feature type="signal peptide" evidence="2">
    <location>
        <begin position="1"/>
        <end position="27"/>
    </location>
</feature>